<feature type="compositionally biased region" description="Gly residues" evidence="1">
    <location>
        <begin position="1"/>
        <end position="10"/>
    </location>
</feature>
<dbReference type="RefSeq" id="WP_283717222.1">
    <property type="nucleotide sequence ID" value="NZ_JASJND010000009.1"/>
</dbReference>
<organism evidence="2 3">
    <name type="scientific">Microbacterium dauci</name>
    <dbReference type="NCBI Taxonomy" id="3048008"/>
    <lineage>
        <taxon>Bacteria</taxon>
        <taxon>Bacillati</taxon>
        <taxon>Actinomycetota</taxon>
        <taxon>Actinomycetes</taxon>
        <taxon>Micrococcales</taxon>
        <taxon>Microbacteriaceae</taxon>
        <taxon>Microbacterium</taxon>
    </lineage>
</organism>
<feature type="region of interest" description="Disordered" evidence="1">
    <location>
        <begin position="1"/>
        <end position="22"/>
    </location>
</feature>
<comment type="caution">
    <text evidence="2">The sequence shown here is derived from an EMBL/GenBank/DDBJ whole genome shotgun (WGS) entry which is preliminary data.</text>
</comment>
<dbReference type="EMBL" id="JASJND010000009">
    <property type="protein sequence ID" value="MDJ1115535.1"/>
    <property type="molecule type" value="Genomic_DNA"/>
</dbReference>
<accession>A0ABT6ZHB0</accession>
<dbReference type="Proteomes" id="UP001321481">
    <property type="component" value="Unassembled WGS sequence"/>
</dbReference>
<reference evidence="2 3" key="1">
    <citation type="submission" date="2023-05" db="EMBL/GenBank/DDBJ databases">
        <title>Microbacterium dauci sp.nov., Isolated from Carrot Rhizosphere Soil.</title>
        <authorList>
            <person name="Xiao Z."/>
            <person name="Zheng J."/>
        </authorList>
    </citation>
    <scope>NUCLEOTIDE SEQUENCE [LARGE SCALE GENOMIC DNA]</scope>
    <source>
        <strain evidence="2 3">LX3-4</strain>
    </source>
</reference>
<sequence>MDVDGTGSGARPGFNADGSVNPADFVTPRDGAYYWSGMYPRNGQEIAGEIAGGNGATTLEMLIESRGIEMPEWDADNPATVETWTRVSEAYAAGASGEVRAVLGDNLRPNAVWFTELERLQNNDAVTQIIRVHPDTLVETVIWPD</sequence>
<name>A0ABT6ZHB0_9MICO</name>
<proteinExistence type="predicted"/>
<evidence type="ECO:0000256" key="1">
    <source>
        <dbReference type="SAM" id="MobiDB-lite"/>
    </source>
</evidence>
<gene>
    <name evidence="2" type="ORF">QNI14_13885</name>
</gene>
<evidence type="ECO:0000313" key="3">
    <source>
        <dbReference type="Proteomes" id="UP001321481"/>
    </source>
</evidence>
<evidence type="ECO:0000313" key="2">
    <source>
        <dbReference type="EMBL" id="MDJ1115535.1"/>
    </source>
</evidence>
<dbReference type="SUPFAM" id="SSF52309">
    <property type="entry name" value="N-(deoxy)ribosyltransferase-like"/>
    <property type="match status" value="1"/>
</dbReference>
<protein>
    <submittedName>
        <fullName evidence="2">Uncharacterized protein</fullName>
    </submittedName>
</protein>
<keyword evidence="3" id="KW-1185">Reference proteome</keyword>